<dbReference type="InterPro" id="IPR039448">
    <property type="entry name" value="Beta_helix"/>
</dbReference>
<feature type="chain" id="PRO_5020538990" evidence="1">
    <location>
        <begin position="22"/>
        <end position="785"/>
    </location>
</feature>
<dbReference type="SUPFAM" id="SSF51126">
    <property type="entry name" value="Pectin lyase-like"/>
    <property type="match status" value="1"/>
</dbReference>
<evidence type="ECO:0000259" key="3">
    <source>
        <dbReference type="Pfam" id="PF13229"/>
    </source>
</evidence>
<comment type="caution">
    <text evidence="4">The sequence shown here is derived from an EMBL/GenBank/DDBJ whole genome shotgun (WGS) entry which is preliminary data.</text>
</comment>
<gene>
    <name evidence="4" type="ORF">FA047_15845</name>
</gene>
<dbReference type="EMBL" id="SWBQ01000004">
    <property type="protein sequence ID" value="TKC05227.1"/>
    <property type="molecule type" value="Genomic_DNA"/>
</dbReference>
<dbReference type="Pfam" id="PF13180">
    <property type="entry name" value="PDZ_2"/>
    <property type="match status" value="1"/>
</dbReference>
<dbReference type="InterPro" id="IPR036034">
    <property type="entry name" value="PDZ_sf"/>
</dbReference>
<feature type="signal peptide" evidence="1">
    <location>
        <begin position="1"/>
        <end position="21"/>
    </location>
</feature>
<dbReference type="SMART" id="SM00710">
    <property type="entry name" value="PbH1"/>
    <property type="match status" value="4"/>
</dbReference>
<organism evidence="4 5">
    <name type="scientific">Pedobacter frigoris</name>
    <dbReference type="NCBI Taxonomy" id="2571272"/>
    <lineage>
        <taxon>Bacteria</taxon>
        <taxon>Pseudomonadati</taxon>
        <taxon>Bacteroidota</taxon>
        <taxon>Sphingobacteriia</taxon>
        <taxon>Sphingobacteriales</taxon>
        <taxon>Sphingobacteriaceae</taxon>
        <taxon>Pedobacter</taxon>
    </lineage>
</organism>
<dbReference type="OrthoDB" id="9808066at2"/>
<keyword evidence="1" id="KW-0732">Signal</keyword>
<name>A0A4U1CFU9_9SPHI</name>
<evidence type="ECO:0000256" key="1">
    <source>
        <dbReference type="SAM" id="SignalP"/>
    </source>
</evidence>
<dbReference type="Pfam" id="PF13229">
    <property type="entry name" value="Beta_helix"/>
    <property type="match status" value="1"/>
</dbReference>
<feature type="domain" description="PDZ" evidence="2">
    <location>
        <begin position="693"/>
        <end position="780"/>
    </location>
</feature>
<keyword evidence="5" id="KW-1185">Reference proteome</keyword>
<dbReference type="InterPro" id="IPR001478">
    <property type="entry name" value="PDZ"/>
</dbReference>
<dbReference type="InterPro" id="IPR011050">
    <property type="entry name" value="Pectin_lyase_fold/virulence"/>
</dbReference>
<dbReference type="AlphaFoldDB" id="A0A4U1CFU9"/>
<dbReference type="RefSeq" id="WP_136837045.1">
    <property type="nucleotide sequence ID" value="NZ_SWBQ01000004.1"/>
</dbReference>
<dbReference type="PANTHER" id="PTHR36453">
    <property type="entry name" value="SECRETED PROTEIN-RELATED"/>
    <property type="match status" value="1"/>
</dbReference>
<protein>
    <submittedName>
        <fullName evidence="4">PDZ domain-containing protein</fullName>
    </submittedName>
</protein>
<reference evidence="4 5" key="1">
    <citation type="submission" date="2019-04" db="EMBL/GenBank/DDBJ databases">
        <title>Pedobacter sp. RP-3-15 sp. nov., isolated from Arctic soil.</title>
        <authorList>
            <person name="Dahal R.H."/>
            <person name="Kim D.-U."/>
        </authorList>
    </citation>
    <scope>NUCLEOTIDE SEQUENCE [LARGE SCALE GENOMIC DNA]</scope>
    <source>
        <strain evidence="4 5">RP-3-15</strain>
    </source>
</reference>
<sequence>MKTLFSFILAVLLLQTSDGIAHDIYVSVKGNDQSKGTRAQPYASIKRAQLEARKVKGKVAVYLLQGTYYLSESITFTPADSRKTGEEMVIKACPGNKVIISGAVPLKLNWESYEGGIMTARITNDIDFDQLYVDHKQQRMARYPNYNPSIRFYGGFAADALSPDRISKWKNPAGGFIHALHKAEWGGYHYEIKGKEDEGKLKLEGGFQNNRQMGMHDKYRFVENIFEELDTAGEWFFDKAEKKIYYYPTQTNAALEKASIEVPQLKHLFEFKGSVARPVKNISIEGLELAHTVRTFMETKEPLLRSDWTIYRGGAVFMEGTERCQVRSCYFNTVGGNAIFLSNYNKNSTISGCHIAYAGASGVCFVGDPNAVRSGSFEYNRFVPLEQIDTARGPKTNNYPQNCKVENTLMYGLGQVEKQVAGVQISMSMDITVSHNTIYDVPRAGINISEGTWGGHVIAYNDVFNAVLETGDHGAFNSWGRDRYWHPEVSVMNEIAKNHPSLITADVVKIITIHDNRFHCNHGWDIDLDDGSSNYHIYNNVCLNGGLKLREGFYRTVENNIILNNSFHPHVWFANSGDVFKHNIVMRNYYPIGINHWGKEIDHNLFPDSAALKKARLAGTDQHSVYGDAMFINPEVGDYRVKPGSKALAMGFRNFPTDQFGVSPQLAKIAKKAPLPVLAKPIQVSRDPIVQWLGVRIKNLETLGERSATGMSSEKGVLVLGIDASSPWAGILKPNDVILGFRQREINKMADLLNEQERVKSNQSIELTIFRNQNTQKVKLDKPIK</sequence>
<dbReference type="PANTHER" id="PTHR36453:SF1">
    <property type="entry name" value="RIGHT HANDED BETA HELIX DOMAIN-CONTAINING PROTEIN"/>
    <property type="match status" value="1"/>
</dbReference>
<dbReference type="InterPro" id="IPR012334">
    <property type="entry name" value="Pectin_lyas_fold"/>
</dbReference>
<feature type="domain" description="Right handed beta helix" evidence="3">
    <location>
        <begin position="315"/>
        <end position="467"/>
    </location>
</feature>
<evidence type="ECO:0000259" key="2">
    <source>
        <dbReference type="Pfam" id="PF13180"/>
    </source>
</evidence>
<dbReference type="Gene3D" id="2.30.42.10">
    <property type="match status" value="1"/>
</dbReference>
<accession>A0A4U1CFU9</accession>
<dbReference type="Gene3D" id="2.160.20.10">
    <property type="entry name" value="Single-stranded right-handed beta-helix, Pectin lyase-like"/>
    <property type="match status" value="2"/>
</dbReference>
<evidence type="ECO:0000313" key="5">
    <source>
        <dbReference type="Proteomes" id="UP000307244"/>
    </source>
</evidence>
<dbReference type="Proteomes" id="UP000307244">
    <property type="component" value="Unassembled WGS sequence"/>
</dbReference>
<evidence type="ECO:0000313" key="4">
    <source>
        <dbReference type="EMBL" id="TKC05227.1"/>
    </source>
</evidence>
<proteinExistence type="predicted"/>
<dbReference type="SUPFAM" id="SSF50156">
    <property type="entry name" value="PDZ domain-like"/>
    <property type="match status" value="1"/>
</dbReference>
<dbReference type="InterPro" id="IPR006626">
    <property type="entry name" value="PbH1"/>
</dbReference>